<dbReference type="EMBL" id="JAWJEJ010000001">
    <property type="protein sequence ID" value="MDV3457738.1"/>
    <property type="molecule type" value="Genomic_DNA"/>
</dbReference>
<evidence type="ECO:0000259" key="1">
    <source>
        <dbReference type="Pfam" id="PF00534"/>
    </source>
</evidence>
<dbReference type="Pfam" id="PF00534">
    <property type="entry name" value="Glycos_transf_1"/>
    <property type="match status" value="1"/>
</dbReference>
<sequence>MAPFMLAPGIDHLALIGNFLPRKCGLATYTTDTYNALKDRYPDLRVDVYAMDDHPGMYDYPEAVTRAIPQDDRTAYLDAARAIEASGAQALWVQHEYGIYGGAAGDFLLALLDRLSIPVITTLHTVLERPSADERRVMEALLQRSSRIIVMAEKGRDILKRVHGADGKSIVMIPHGVPDRAFADPDSRKTAFGWEGREVVLTFGLLAPNKGIETMIAALPQVVQTRPNALYVVLGATHPNLVAHEGEAYRDRLKALAEEKGVAANVQFIDAFVEYDELIDYLEAADLYVTPYNNPAQITSGTLSYAVGVGKPVISTPYVHATEILADDHGVLVDFGDSAAFAREIERLLSDEGERLALAQRAYARGRTMIWSRLAENAMVELNAIREAQPRRLATAPVELATLKPDIAAVERMSDSTGMLQHSIYSVPDRRHGYCIDDNARALILMCKIDGIDEAVRDKWTTIYGGFVQYAWNPDQRRFRNFMNFDRTWCEDVGSEDSNGRAIWALGVTARDARAQKHRDWASVLFDTTASVALELMAPRAHAFAMLGAAAMIEAHPGHALSRTILTRYGEELIALLDQARRPEWQWFEIVLAYDNARLPEALLRAGKVLGRQDFIDIGLQTLDWIVGRQTSPEGRFRAVGSESFGRPYAEPLQFDQQPLEAQATVDACAAAYEVTSDKRWYDEAMKAYRWYLGANDLELPLATVQDGGCFDGLMPGGLNRNQGAESILALQLANCAISALSKPAEIVASTRRTAAA</sequence>
<feature type="domain" description="Glycosyltransferase subfamily 4-like N-terminal" evidence="2">
    <location>
        <begin position="25"/>
        <end position="178"/>
    </location>
</feature>
<organism evidence="3 4">
    <name type="scientific">Sphingomonas agrestis</name>
    <dbReference type="NCBI Taxonomy" id="3080540"/>
    <lineage>
        <taxon>Bacteria</taxon>
        <taxon>Pseudomonadati</taxon>
        <taxon>Pseudomonadota</taxon>
        <taxon>Alphaproteobacteria</taxon>
        <taxon>Sphingomonadales</taxon>
        <taxon>Sphingomonadaceae</taxon>
        <taxon>Sphingomonas</taxon>
    </lineage>
</organism>
<dbReference type="InterPro" id="IPR028098">
    <property type="entry name" value="Glyco_trans_4-like_N"/>
</dbReference>
<dbReference type="Gene3D" id="3.40.50.2000">
    <property type="entry name" value="Glycogen Phosphorylase B"/>
    <property type="match status" value="2"/>
</dbReference>
<protein>
    <submittedName>
        <fullName evidence="3">Glycosyltransferase family 4 protein</fullName>
    </submittedName>
</protein>
<dbReference type="InterPro" id="IPR001296">
    <property type="entry name" value="Glyco_trans_1"/>
</dbReference>
<dbReference type="SUPFAM" id="SSF48208">
    <property type="entry name" value="Six-hairpin glycosidases"/>
    <property type="match status" value="1"/>
</dbReference>
<dbReference type="Proteomes" id="UP001273531">
    <property type="component" value="Unassembled WGS sequence"/>
</dbReference>
<dbReference type="PANTHER" id="PTHR12526">
    <property type="entry name" value="GLYCOSYLTRANSFERASE"/>
    <property type="match status" value="1"/>
</dbReference>
<dbReference type="InterPro" id="IPR008928">
    <property type="entry name" value="6-hairpin_glycosidase_sf"/>
</dbReference>
<accession>A0ABU3Y8K4</accession>
<comment type="caution">
    <text evidence="3">The sequence shown here is derived from an EMBL/GenBank/DDBJ whole genome shotgun (WGS) entry which is preliminary data.</text>
</comment>
<feature type="domain" description="Glycosyl transferase family 1" evidence="1">
    <location>
        <begin position="195"/>
        <end position="364"/>
    </location>
</feature>
<evidence type="ECO:0000313" key="3">
    <source>
        <dbReference type="EMBL" id="MDV3457738.1"/>
    </source>
</evidence>
<dbReference type="CDD" id="cd03822">
    <property type="entry name" value="GT4_mannosyltransferase-like"/>
    <property type="match status" value="1"/>
</dbReference>
<dbReference type="PANTHER" id="PTHR12526:SF572">
    <property type="entry name" value="BLL5144 PROTEIN"/>
    <property type="match status" value="1"/>
</dbReference>
<name>A0ABU3Y8K4_9SPHN</name>
<dbReference type="RefSeq" id="WP_317226868.1">
    <property type="nucleotide sequence ID" value="NZ_JAWJEJ010000001.1"/>
</dbReference>
<dbReference type="Pfam" id="PF13439">
    <property type="entry name" value="Glyco_transf_4"/>
    <property type="match status" value="1"/>
</dbReference>
<keyword evidence="4" id="KW-1185">Reference proteome</keyword>
<proteinExistence type="predicted"/>
<reference evidence="3 4" key="1">
    <citation type="submission" date="2023-10" db="EMBL/GenBank/DDBJ databases">
        <title>Sphingomonas sp. HF-S4 16S ribosomal RNA gene Genome sequencing and assembly.</title>
        <authorList>
            <person name="Lee H."/>
        </authorList>
    </citation>
    <scope>NUCLEOTIDE SEQUENCE [LARGE SCALE GENOMIC DNA]</scope>
    <source>
        <strain evidence="3 4">HF-S4</strain>
    </source>
</reference>
<evidence type="ECO:0000313" key="4">
    <source>
        <dbReference type="Proteomes" id="UP001273531"/>
    </source>
</evidence>
<gene>
    <name evidence="3" type="ORF">RZN05_12150</name>
</gene>
<evidence type="ECO:0000259" key="2">
    <source>
        <dbReference type="Pfam" id="PF13439"/>
    </source>
</evidence>
<dbReference type="SUPFAM" id="SSF53756">
    <property type="entry name" value="UDP-Glycosyltransferase/glycogen phosphorylase"/>
    <property type="match status" value="1"/>
</dbReference>